<feature type="transmembrane region" description="Helical" evidence="8">
    <location>
        <begin position="590"/>
        <end position="617"/>
    </location>
</feature>
<evidence type="ECO:0000256" key="3">
    <source>
        <dbReference type="ARBA" id="ARBA00022692"/>
    </source>
</evidence>
<keyword evidence="10" id="KW-1185">Reference proteome</keyword>
<evidence type="ECO:0008006" key="11">
    <source>
        <dbReference type="Google" id="ProtNLM"/>
    </source>
</evidence>
<proteinExistence type="predicted"/>
<keyword evidence="5" id="KW-0406">Ion transport</keyword>
<reference evidence="9 10" key="1">
    <citation type="submission" date="2024-01" db="EMBL/GenBank/DDBJ databases">
        <title>Comparative genomics of Cryptococcus and Kwoniella reveals pathogenesis evolution and contrasting modes of karyotype evolution via chromosome fusion or intercentromeric recombination.</title>
        <authorList>
            <person name="Coelho M.A."/>
            <person name="David-Palma M."/>
            <person name="Shea T."/>
            <person name="Bowers K."/>
            <person name="McGinley-Smith S."/>
            <person name="Mohammad A.W."/>
            <person name="Gnirke A."/>
            <person name="Yurkov A.M."/>
            <person name="Nowrousian M."/>
            <person name="Sun S."/>
            <person name="Cuomo C.A."/>
            <person name="Heitman J."/>
        </authorList>
    </citation>
    <scope>NUCLEOTIDE SEQUENCE [LARGE SCALE GENOMIC DNA]</scope>
    <source>
        <strain evidence="9">CBS 11374</strain>
    </source>
</reference>
<evidence type="ECO:0000256" key="2">
    <source>
        <dbReference type="ARBA" id="ARBA00022448"/>
    </source>
</evidence>
<sequence>MDSLSEEEKKEKSIWSRLKHHLNFFRLHVLIFTFTPVLTACIFYAANGSATGNANRTTLGRQKVTFIDSLFICFSAMTTCGLATINISALHPFQQVLIFILLIIGDPCFVSLMMVLVRKYYFRNHCEQLIINDRLRRTRTIQQTLPPIGTGIGAGPSRKKFQELKSKPGAWISGPVNAHKIEGYAEDNDQLGRQGVSDSPVEIINGEGQSSQAIDRERSQPSTIGRSTTLIPTNPTSRSESPRVNITGLPDSATPINTPSRSAYEKTYTMRQRLRQQTRGNTLITSKTVNLASLDDCHSSQPSPVRLHTRNPTGISMSARTESYPATPMHNIPHPEGHKNTGMGGFPTPLELLRDFIPSATKGKLTRPVRKLEIVTHPTLAPKDEEQLIASGTPGHAESWSDVIRGSVAKWMPDGLSGLVIGRNSRFWTEELDDEELEQIGGVEYRALRTLIYIVGSYMFLCQAIPFAIIAIYFNKVHNWDSAFQPQAGVQTGPADKTWFSLFVSASAFTGTGMSLVDQGLGPFSKCYTLIYVLIFVLLAGNHAFPIMLRFIIWVGTKITQRGEKFETLHFLLDHPRRCFLYLFPSHQTWYLLFVLLAFMLVEIFAFLVLNIGLPVLESLSGWQRFSDGLLQSLSVRASGFGIVAIANMAPAVLFLYIILMYVAIYPIAMSVRSTNVYEERALGVYDHEDPDTLTEDEPEFKGKRHEVFSKYLLWHMRKQLAFDIWPLAVAIFMICCFERGKLLDPEKYDWFTVFRILFECTSAYSVIGLSLGTPNNNFSFVGEWGYASKIVIILVMLRGRHRGLPVAIDRAILLPKEYSRIVKQPDTTSEKGSNPFTMASSEDDRARPIEAGIDGVIER</sequence>
<evidence type="ECO:0000256" key="5">
    <source>
        <dbReference type="ARBA" id="ARBA00023065"/>
    </source>
</evidence>
<accession>A0ABZ1CW34</accession>
<keyword evidence="6 8" id="KW-0472">Membrane</keyword>
<gene>
    <name evidence="9" type="ORF">IL334_002932</name>
</gene>
<feature type="transmembrane region" description="Helical" evidence="8">
    <location>
        <begin position="451"/>
        <end position="474"/>
    </location>
</feature>
<dbReference type="Proteomes" id="UP001329825">
    <property type="component" value="Chromosome 3"/>
</dbReference>
<dbReference type="InterPro" id="IPR003445">
    <property type="entry name" value="Cat_transpt"/>
</dbReference>
<feature type="transmembrane region" description="Helical" evidence="8">
    <location>
        <begin position="638"/>
        <end position="665"/>
    </location>
</feature>
<feature type="transmembrane region" description="Helical" evidence="8">
    <location>
        <begin position="96"/>
        <end position="117"/>
    </location>
</feature>
<feature type="compositionally biased region" description="Polar residues" evidence="7">
    <location>
        <begin position="220"/>
        <end position="244"/>
    </location>
</feature>
<dbReference type="PANTHER" id="PTHR31064">
    <property type="entry name" value="POTASSIUM TRANSPORT PROTEIN DDB_G0292412-RELATED"/>
    <property type="match status" value="1"/>
</dbReference>
<feature type="compositionally biased region" description="Polar residues" evidence="7">
    <location>
        <begin position="826"/>
        <end position="841"/>
    </location>
</feature>
<evidence type="ECO:0000256" key="4">
    <source>
        <dbReference type="ARBA" id="ARBA00022989"/>
    </source>
</evidence>
<protein>
    <recommendedName>
        <fullName evidence="11">Potassium ion transporter</fullName>
    </recommendedName>
</protein>
<dbReference type="InterPro" id="IPR051143">
    <property type="entry name" value="TrkH_K-transport"/>
</dbReference>
<dbReference type="GeneID" id="87955063"/>
<dbReference type="SUPFAM" id="SSF81324">
    <property type="entry name" value="Voltage-gated potassium channels"/>
    <property type="match status" value="1"/>
</dbReference>
<feature type="transmembrane region" description="Helical" evidence="8">
    <location>
        <begin position="66"/>
        <end position="90"/>
    </location>
</feature>
<feature type="transmembrane region" description="Helical" evidence="8">
    <location>
        <begin position="529"/>
        <end position="553"/>
    </location>
</feature>
<keyword evidence="3 8" id="KW-0812">Transmembrane</keyword>
<feature type="transmembrane region" description="Helical" evidence="8">
    <location>
        <begin position="25"/>
        <end position="46"/>
    </location>
</feature>
<feature type="region of interest" description="Disordered" evidence="7">
    <location>
        <begin position="295"/>
        <end position="317"/>
    </location>
</feature>
<evidence type="ECO:0000256" key="8">
    <source>
        <dbReference type="SAM" id="Phobius"/>
    </source>
</evidence>
<evidence type="ECO:0000313" key="9">
    <source>
        <dbReference type="EMBL" id="WRT65981.1"/>
    </source>
</evidence>
<feature type="region of interest" description="Disordered" evidence="7">
    <location>
        <begin position="825"/>
        <end position="844"/>
    </location>
</feature>
<dbReference type="RefSeq" id="XP_062790721.1">
    <property type="nucleotide sequence ID" value="XM_062934670.1"/>
</dbReference>
<organism evidence="9 10">
    <name type="scientific">Kwoniella shivajii</name>
    <dbReference type="NCBI Taxonomy" id="564305"/>
    <lineage>
        <taxon>Eukaryota</taxon>
        <taxon>Fungi</taxon>
        <taxon>Dikarya</taxon>
        <taxon>Basidiomycota</taxon>
        <taxon>Agaricomycotina</taxon>
        <taxon>Tremellomycetes</taxon>
        <taxon>Tremellales</taxon>
        <taxon>Cryptococcaceae</taxon>
        <taxon>Kwoniella</taxon>
    </lineage>
</organism>
<feature type="region of interest" description="Disordered" evidence="7">
    <location>
        <begin position="208"/>
        <end position="260"/>
    </location>
</feature>
<comment type="subcellular location">
    <subcellularLocation>
        <location evidence="1">Membrane</location>
        <topology evidence="1">Multi-pass membrane protein</topology>
    </subcellularLocation>
</comment>
<dbReference type="EMBL" id="CP141883">
    <property type="protein sequence ID" value="WRT65981.1"/>
    <property type="molecule type" value="Genomic_DNA"/>
</dbReference>
<evidence type="ECO:0000256" key="6">
    <source>
        <dbReference type="ARBA" id="ARBA00023136"/>
    </source>
</evidence>
<dbReference type="PANTHER" id="PTHR31064:SF30">
    <property type="entry name" value="HIGH-AFFINITY POTASSIUM TRANSPORT PROTEIN-RELATED"/>
    <property type="match status" value="1"/>
</dbReference>
<keyword evidence="2" id="KW-0813">Transport</keyword>
<evidence type="ECO:0000256" key="7">
    <source>
        <dbReference type="SAM" id="MobiDB-lite"/>
    </source>
</evidence>
<dbReference type="Pfam" id="PF02386">
    <property type="entry name" value="TrkH"/>
    <property type="match status" value="1"/>
</dbReference>
<evidence type="ECO:0000313" key="10">
    <source>
        <dbReference type="Proteomes" id="UP001329825"/>
    </source>
</evidence>
<keyword evidence="4 8" id="KW-1133">Transmembrane helix</keyword>
<name>A0ABZ1CW34_9TREE</name>
<evidence type="ECO:0000256" key="1">
    <source>
        <dbReference type="ARBA" id="ARBA00004141"/>
    </source>
</evidence>